<protein>
    <submittedName>
        <fullName evidence="1">Uncharacterized protein</fullName>
    </submittedName>
</protein>
<evidence type="ECO:0000313" key="2">
    <source>
        <dbReference type="Proteomes" id="UP000778951"/>
    </source>
</evidence>
<proteinExistence type="predicted"/>
<organism evidence="1 2">
    <name type="scientific">Entomospira culicis</name>
    <dbReference type="NCBI Taxonomy" id="2719989"/>
    <lineage>
        <taxon>Bacteria</taxon>
        <taxon>Pseudomonadati</taxon>
        <taxon>Spirochaetota</taxon>
        <taxon>Spirochaetia</taxon>
        <taxon>Spirochaetales</taxon>
        <taxon>Spirochaetaceae</taxon>
        <taxon>Entomospira</taxon>
    </lineage>
</organism>
<keyword evidence="2" id="KW-1185">Reference proteome</keyword>
<comment type="caution">
    <text evidence="1">The sequence shown here is derived from an EMBL/GenBank/DDBJ whole genome shotgun (WGS) entry which is preliminary data.</text>
</comment>
<gene>
    <name evidence="1" type="ORF">HCT48_08330</name>
</gene>
<dbReference type="EMBL" id="JAATLM010000003">
    <property type="protein sequence ID" value="NIZ70214.1"/>
    <property type="molecule type" value="Genomic_DNA"/>
</dbReference>
<name>A0A968GJR8_9SPIO</name>
<dbReference type="AlphaFoldDB" id="A0A968GJR8"/>
<evidence type="ECO:0000313" key="1">
    <source>
        <dbReference type="EMBL" id="NIZ70214.1"/>
    </source>
</evidence>
<accession>A0A968GJR8</accession>
<dbReference type="RefSeq" id="WP_167696539.1">
    <property type="nucleotide sequence ID" value="NZ_CP118183.1"/>
</dbReference>
<sequence>MQEMLFFSLRIITSNTSHAEYPFLRVYTKDRKYQAIFNHRIEYKNESNQILKERIATNTPYHYLLTHHAEYDWDFEACLWLKPFQDEAFGDKEFDKISPSLLALKHTEVAPNGSYQNVHHLLTIRKALQSCLSYNSDFPLVYAFFNFTIYPYKDHLAKQLAIKIVSKDQAYIGIFNQPYAPFSLPSEAIYQETYLENPYPYLLSQSAQYDWDVEACSWLQPFITNSYDKEALKSITQYWSIRTVGLMGSSHYRRVTNLLELLESGENSKSMP</sequence>
<reference evidence="1" key="1">
    <citation type="submission" date="2020-03" db="EMBL/GenBank/DDBJ databases">
        <title>Spirochaetal bacteria isolated from arthropods constitute a novel genus Entomospira genus novum within the order Spirochaetales.</title>
        <authorList>
            <person name="Grana-Miraglia L."/>
            <person name="Sikutova S."/>
            <person name="Fingerle V."/>
            <person name="Sing A."/>
            <person name="Castillo-Ramirez S."/>
            <person name="Margos G."/>
            <person name="Rudolf I."/>
        </authorList>
    </citation>
    <scope>NUCLEOTIDE SEQUENCE</scope>
    <source>
        <strain evidence="1">BR149</strain>
    </source>
</reference>
<dbReference type="Proteomes" id="UP000778951">
    <property type="component" value="Unassembled WGS sequence"/>
</dbReference>